<organism evidence="3 4">
    <name type="scientific">Enorma phocaeensis</name>
    <dbReference type="NCBI Taxonomy" id="1871019"/>
    <lineage>
        <taxon>Bacteria</taxon>
        <taxon>Bacillati</taxon>
        <taxon>Actinomycetota</taxon>
        <taxon>Coriobacteriia</taxon>
        <taxon>Coriobacteriales</taxon>
        <taxon>Coriobacteriaceae</taxon>
        <taxon>Enorma</taxon>
    </lineage>
</organism>
<protein>
    <submittedName>
        <fullName evidence="3">Uncharacterized protein</fullName>
    </submittedName>
</protein>
<dbReference type="EMBL" id="JAUDDZ010000012">
    <property type="protein sequence ID" value="MDM8275516.1"/>
    <property type="molecule type" value="Genomic_DNA"/>
</dbReference>
<dbReference type="Proteomes" id="UP001529421">
    <property type="component" value="Unassembled WGS sequence"/>
</dbReference>
<keyword evidence="2" id="KW-0472">Membrane</keyword>
<comment type="caution">
    <text evidence="3">The sequence shown here is derived from an EMBL/GenBank/DDBJ whole genome shotgun (WGS) entry which is preliminary data.</text>
</comment>
<gene>
    <name evidence="3" type="ORF">QUW28_08450</name>
</gene>
<evidence type="ECO:0000313" key="4">
    <source>
        <dbReference type="Proteomes" id="UP001529421"/>
    </source>
</evidence>
<reference evidence="4" key="1">
    <citation type="submission" date="2023-06" db="EMBL/GenBank/DDBJ databases">
        <title>Identification and characterization of horizontal gene transfer across gut microbiota members of farm animals based on homology search.</title>
        <authorList>
            <person name="Zeman M."/>
            <person name="Kubasova T."/>
            <person name="Jahodarova E."/>
            <person name="Nykrynova M."/>
            <person name="Rychlik I."/>
        </authorList>
    </citation>
    <scope>NUCLEOTIDE SEQUENCE [LARGE SCALE GENOMIC DNA]</scope>
    <source>
        <strain evidence="4">154_Feed</strain>
    </source>
</reference>
<sequence length="204" mass="22172">MRAAGADAATGDGVAATTDATGTSVAVEEAMPASEAVYAVTQDLAHDTEAVERLYPEAQRATGFDYSEMDLVYWSDPDGTGNVSYRLFGDGHVERRDVMPAIMCSWALVALFWLLAVGGALAAIVGTVWCALVRYDTLFQMVVLLADDPSASFELPAEMNEDRQLLTDIRERGETDKQASQAAERRKTSSWPTSPTTSRRRSPR</sequence>
<feature type="transmembrane region" description="Helical" evidence="2">
    <location>
        <begin position="106"/>
        <end position="132"/>
    </location>
</feature>
<proteinExistence type="predicted"/>
<evidence type="ECO:0000313" key="3">
    <source>
        <dbReference type="EMBL" id="MDM8275516.1"/>
    </source>
</evidence>
<keyword evidence="2" id="KW-0812">Transmembrane</keyword>
<evidence type="ECO:0000256" key="2">
    <source>
        <dbReference type="SAM" id="Phobius"/>
    </source>
</evidence>
<accession>A0ABT7VAJ2</accession>
<evidence type="ECO:0000256" key="1">
    <source>
        <dbReference type="SAM" id="MobiDB-lite"/>
    </source>
</evidence>
<keyword evidence="4" id="KW-1185">Reference proteome</keyword>
<feature type="compositionally biased region" description="Basic and acidic residues" evidence="1">
    <location>
        <begin position="164"/>
        <end position="187"/>
    </location>
</feature>
<name>A0ABT7VAJ2_9ACTN</name>
<feature type="region of interest" description="Disordered" evidence="1">
    <location>
        <begin position="164"/>
        <end position="204"/>
    </location>
</feature>
<dbReference type="RefSeq" id="WP_289545615.1">
    <property type="nucleotide sequence ID" value="NZ_JAUDDZ010000012.1"/>
</dbReference>
<keyword evidence="2" id="KW-1133">Transmembrane helix</keyword>
<reference evidence="3 4" key="2">
    <citation type="submission" date="2023-06" db="EMBL/GenBank/DDBJ databases">
        <authorList>
            <person name="Zeman M."/>
            <person name="Kubasova T."/>
            <person name="Jahodarova E."/>
            <person name="Nykrynova M."/>
            <person name="Rychlik I."/>
        </authorList>
    </citation>
    <scope>NUCLEOTIDE SEQUENCE [LARGE SCALE GENOMIC DNA]</scope>
    <source>
        <strain evidence="3 4">154_Feed</strain>
    </source>
</reference>